<protein>
    <submittedName>
        <fullName evidence="7">EF hand domain containing protein</fullName>
    </submittedName>
</protein>
<keyword evidence="4" id="KW-0677">Repeat</keyword>
<dbReference type="GeneID" id="14912203"/>
<keyword evidence="3" id="KW-0479">Metal-binding</keyword>
<dbReference type="SUPFAM" id="SSF47473">
    <property type="entry name" value="EF-hand"/>
    <property type="match status" value="1"/>
</dbReference>
<dbReference type="InterPro" id="IPR002048">
    <property type="entry name" value="EF_hand_dom"/>
</dbReference>
<dbReference type="PROSITE" id="PS00018">
    <property type="entry name" value="EF_HAND_1"/>
    <property type="match status" value="1"/>
</dbReference>
<reference evidence="7 8" key="1">
    <citation type="journal article" date="2013" name="Genome Biol.">
        <title>Genome of Acanthamoeba castellanii highlights extensive lateral gene transfer and early evolution of tyrosine kinase signaling.</title>
        <authorList>
            <person name="Clarke M."/>
            <person name="Lohan A.J."/>
            <person name="Liu B."/>
            <person name="Lagkouvardos I."/>
            <person name="Roy S."/>
            <person name="Zafar N."/>
            <person name="Bertelli C."/>
            <person name="Schilde C."/>
            <person name="Kianianmomeni A."/>
            <person name="Burglin T.R."/>
            <person name="Frech C."/>
            <person name="Turcotte B."/>
            <person name="Kopec K.O."/>
            <person name="Synnott J.M."/>
            <person name="Choo C."/>
            <person name="Paponov I."/>
            <person name="Finkler A."/>
            <person name="Soon Heng Tan C."/>
            <person name="Hutchins A.P."/>
            <person name="Weinmeier T."/>
            <person name="Rattei T."/>
            <person name="Chu J.S."/>
            <person name="Gimenez G."/>
            <person name="Irimia M."/>
            <person name="Rigden D.J."/>
            <person name="Fitzpatrick D.A."/>
            <person name="Lorenzo-Morales J."/>
            <person name="Bateman A."/>
            <person name="Chiu C.H."/>
            <person name="Tang P."/>
            <person name="Hegemann P."/>
            <person name="Fromm H."/>
            <person name="Raoult D."/>
            <person name="Greub G."/>
            <person name="Miranda-Saavedra D."/>
            <person name="Chen N."/>
            <person name="Nash P."/>
            <person name="Ginger M.L."/>
            <person name="Horn M."/>
            <person name="Schaap P."/>
            <person name="Caler L."/>
            <person name="Loftus B."/>
        </authorList>
    </citation>
    <scope>NUCLEOTIDE SEQUENCE [LARGE SCALE GENOMIC DNA]</scope>
    <source>
        <strain evidence="7 8">Neff</strain>
    </source>
</reference>
<keyword evidence="5" id="KW-0106">Calcium</keyword>
<evidence type="ECO:0000259" key="6">
    <source>
        <dbReference type="PROSITE" id="PS50222"/>
    </source>
</evidence>
<dbReference type="GO" id="GO:0005737">
    <property type="term" value="C:cytoplasm"/>
    <property type="evidence" value="ECO:0007669"/>
    <property type="project" value="UniProtKB-SubCell"/>
</dbReference>
<dbReference type="SMART" id="SM00054">
    <property type="entry name" value="EFh"/>
    <property type="match status" value="3"/>
</dbReference>
<dbReference type="PANTHER" id="PTHR46212:SF3">
    <property type="entry name" value="GH27120P"/>
    <property type="match status" value="1"/>
</dbReference>
<evidence type="ECO:0000313" key="8">
    <source>
        <dbReference type="Proteomes" id="UP000011083"/>
    </source>
</evidence>
<dbReference type="OrthoDB" id="186625at2759"/>
<evidence type="ECO:0000256" key="3">
    <source>
        <dbReference type="ARBA" id="ARBA00022723"/>
    </source>
</evidence>
<dbReference type="InterPro" id="IPR011992">
    <property type="entry name" value="EF-hand-dom_pair"/>
</dbReference>
<gene>
    <name evidence="7" type="ORF">ACA1_362510</name>
</gene>
<dbReference type="Pfam" id="PF13499">
    <property type="entry name" value="EF-hand_7"/>
    <property type="match status" value="1"/>
</dbReference>
<keyword evidence="8" id="KW-1185">Reference proteome</keyword>
<dbReference type="PANTHER" id="PTHR46212">
    <property type="entry name" value="PEFLIN"/>
    <property type="match status" value="1"/>
</dbReference>
<evidence type="ECO:0000256" key="2">
    <source>
        <dbReference type="ARBA" id="ARBA00022490"/>
    </source>
</evidence>
<feature type="domain" description="EF-hand" evidence="6">
    <location>
        <begin position="62"/>
        <end position="97"/>
    </location>
</feature>
<evidence type="ECO:0000256" key="1">
    <source>
        <dbReference type="ARBA" id="ARBA00004496"/>
    </source>
</evidence>
<organism evidence="7 8">
    <name type="scientific">Acanthamoeba castellanii (strain ATCC 30010 / Neff)</name>
    <dbReference type="NCBI Taxonomy" id="1257118"/>
    <lineage>
        <taxon>Eukaryota</taxon>
        <taxon>Amoebozoa</taxon>
        <taxon>Discosea</taxon>
        <taxon>Longamoebia</taxon>
        <taxon>Centramoebida</taxon>
        <taxon>Acanthamoebidae</taxon>
        <taxon>Acanthamoeba</taxon>
    </lineage>
</organism>
<dbReference type="Gene3D" id="1.10.238.10">
    <property type="entry name" value="EF-hand"/>
    <property type="match status" value="1"/>
</dbReference>
<evidence type="ECO:0000313" key="7">
    <source>
        <dbReference type="EMBL" id="ELR11767.1"/>
    </source>
</evidence>
<dbReference type="Proteomes" id="UP000011083">
    <property type="component" value="Unassembled WGS sequence"/>
</dbReference>
<feature type="domain" description="EF-hand" evidence="6">
    <location>
        <begin position="127"/>
        <end position="162"/>
    </location>
</feature>
<keyword evidence="2" id="KW-0963">Cytoplasm</keyword>
<evidence type="ECO:0000256" key="5">
    <source>
        <dbReference type="ARBA" id="ARBA00022837"/>
    </source>
</evidence>
<dbReference type="GO" id="GO:0048306">
    <property type="term" value="F:calcium-dependent protein binding"/>
    <property type="evidence" value="ECO:0007669"/>
    <property type="project" value="UniProtKB-ARBA"/>
</dbReference>
<accession>L8GFJ0</accession>
<evidence type="ECO:0000256" key="4">
    <source>
        <dbReference type="ARBA" id="ARBA00022737"/>
    </source>
</evidence>
<dbReference type="STRING" id="1257118.L8GFJ0"/>
<dbReference type="VEuPathDB" id="AmoebaDB:ACA1_362510"/>
<dbReference type="InterPro" id="IPR018247">
    <property type="entry name" value="EF_Hand_1_Ca_BS"/>
</dbReference>
<dbReference type="OMA" id="IRNTWWF"/>
<dbReference type="Pfam" id="PF13202">
    <property type="entry name" value="EF-hand_5"/>
    <property type="match status" value="1"/>
</dbReference>
<dbReference type="KEGG" id="acan:ACA1_362510"/>
<dbReference type="EMBL" id="KB008147">
    <property type="protein sequence ID" value="ELR11767.1"/>
    <property type="molecule type" value="Genomic_DNA"/>
</dbReference>
<dbReference type="GO" id="GO:0005509">
    <property type="term" value="F:calcium ion binding"/>
    <property type="evidence" value="ECO:0007669"/>
    <property type="project" value="InterPro"/>
</dbReference>
<dbReference type="CDD" id="cd16185">
    <property type="entry name" value="EFh_PEF_ALG-2_like"/>
    <property type="match status" value="1"/>
</dbReference>
<comment type="subcellular location">
    <subcellularLocation>
        <location evidence="1">Cytoplasm</location>
    </subcellularLocation>
</comment>
<name>L8GFJ0_ACACF</name>
<sequence>MYGAPMGSHGAYPAGVMGGRPGGPPGTMVHQQTTTVVTNVGPPPSSFNNNWFSSYYNQIQQQEMYEIQAWFRSVDRDGSGSITANEIAGITFNGVPLGLDVATKLVRVFDRDGNRSIDFYEYAAMHKFLASLQAAFFAADRDRSGTIDAREIHNALAAAGFQVSLPVVQTFMMVHNKTGYGVNFHQFLLICATIAQGRSLFQWRDPQRSGRITVTLDQLLELVAQMS</sequence>
<dbReference type="InterPro" id="IPR051426">
    <property type="entry name" value="Peflin/Sorcin_CaBP"/>
</dbReference>
<dbReference type="RefSeq" id="XP_004333780.1">
    <property type="nucleotide sequence ID" value="XM_004333732.1"/>
</dbReference>
<proteinExistence type="predicted"/>
<dbReference type="AlphaFoldDB" id="L8GFJ0"/>
<dbReference type="PROSITE" id="PS50222">
    <property type="entry name" value="EF_HAND_2"/>
    <property type="match status" value="2"/>
</dbReference>